<proteinExistence type="predicted"/>
<keyword evidence="2" id="KW-1185">Reference proteome</keyword>
<dbReference type="Proteomes" id="UP000244334">
    <property type="component" value="Unassembled WGS sequence"/>
</dbReference>
<dbReference type="Pfam" id="PF02413">
    <property type="entry name" value="Caudo_TAP"/>
    <property type="match status" value="1"/>
</dbReference>
<dbReference type="AlphaFoldDB" id="A0A328TRA1"/>
<evidence type="ECO:0000313" key="1">
    <source>
        <dbReference type="EMBL" id="RAP71611.1"/>
    </source>
</evidence>
<dbReference type="EMBL" id="LJAM02000122">
    <property type="protein sequence ID" value="RAP71611.1"/>
    <property type="molecule type" value="Genomic_DNA"/>
</dbReference>
<evidence type="ECO:0000313" key="2">
    <source>
        <dbReference type="Proteomes" id="UP000244334"/>
    </source>
</evidence>
<dbReference type="RefSeq" id="WP_245675205.1">
    <property type="nucleotide sequence ID" value="NZ_LJAM02000122.1"/>
</dbReference>
<sequence>MMLMKNFNATTKQLDDISIMVFTDEDGNDWYESQGKFSATSLKFMFDEKGNIVAASWDVSMLAPENLSVSEIRKASVPADFFEPGKRWVFDGKKIIPFAYSQEELQQQARDERDRLLSKAREKIVVPQTKLMVGRTLTETQLNELNAWLDYIDELEAADISALPVSFPEAPE</sequence>
<reference evidence="1" key="1">
    <citation type="submission" date="2018-04" db="EMBL/GenBank/DDBJ databases">
        <title>Genomes of the Obligate Erwinia dacicola and Facultative Enterobacter sp. OLF Endosymbionts of the Olive Fruit fly, Bactrocera oleae.</title>
        <authorList>
            <person name="Estes A.M."/>
            <person name="Hearn D.J."/>
            <person name="Agarwal S."/>
            <person name="Pierson E.A."/>
            <person name="Dunning-Hotopp J.C."/>
        </authorList>
    </citation>
    <scope>NUCLEOTIDE SEQUENCE [LARGE SCALE GENOMIC DNA]</scope>
    <source>
        <strain evidence="1">Oroville</strain>
    </source>
</reference>
<protein>
    <submittedName>
        <fullName evidence="1">Caudovirales tail fiber assembly family protein</fullName>
    </submittedName>
</protein>
<accession>A0A328TRA1</accession>
<gene>
    <name evidence="1" type="ORF">ACZ87_01569</name>
</gene>
<name>A0A328TRA1_9GAMM</name>
<dbReference type="InterPro" id="IPR003458">
    <property type="entry name" value="Phage_T4_Gp38_tail_assem"/>
</dbReference>
<comment type="caution">
    <text evidence="1">The sequence shown here is derived from an EMBL/GenBank/DDBJ whole genome shotgun (WGS) entry which is preliminary data.</text>
</comment>
<organism evidence="1 2">
    <name type="scientific">Candidatus Erwinia dacicola</name>
    <dbReference type="NCBI Taxonomy" id="252393"/>
    <lineage>
        <taxon>Bacteria</taxon>
        <taxon>Pseudomonadati</taxon>
        <taxon>Pseudomonadota</taxon>
        <taxon>Gammaproteobacteria</taxon>
        <taxon>Enterobacterales</taxon>
        <taxon>Erwiniaceae</taxon>
        <taxon>Erwinia</taxon>
    </lineage>
</organism>